<feature type="region of interest" description="Disordered" evidence="1">
    <location>
        <begin position="53"/>
        <end position="103"/>
    </location>
</feature>
<name>A0A4Z2EQL8_9TELE</name>
<proteinExistence type="predicted"/>
<dbReference type="Proteomes" id="UP000314294">
    <property type="component" value="Unassembled WGS sequence"/>
</dbReference>
<gene>
    <name evidence="2" type="ORF">EYF80_058611</name>
</gene>
<evidence type="ECO:0000256" key="1">
    <source>
        <dbReference type="SAM" id="MobiDB-lite"/>
    </source>
</evidence>
<dbReference type="AlphaFoldDB" id="A0A4Z2EQL8"/>
<reference evidence="2 3" key="1">
    <citation type="submission" date="2019-03" db="EMBL/GenBank/DDBJ databases">
        <title>First draft genome of Liparis tanakae, snailfish: a comprehensive survey of snailfish specific genes.</title>
        <authorList>
            <person name="Kim W."/>
            <person name="Song I."/>
            <person name="Jeong J.-H."/>
            <person name="Kim D."/>
            <person name="Kim S."/>
            <person name="Ryu S."/>
            <person name="Song J.Y."/>
            <person name="Lee S.K."/>
        </authorList>
    </citation>
    <scope>NUCLEOTIDE SEQUENCE [LARGE SCALE GENOMIC DNA]</scope>
    <source>
        <tissue evidence="2">Muscle</tissue>
    </source>
</reference>
<dbReference type="EMBL" id="SRLO01003656">
    <property type="protein sequence ID" value="TNN31237.1"/>
    <property type="molecule type" value="Genomic_DNA"/>
</dbReference>
<feature type="region of interest" description="Disordered" evidence="1">
    <location>
        <begin position="1"/>
        <end position="41"/>
    </location>
</feature>
<evidence type="ECO:0000313" key="2">
    <source>
        <dbReference type="EMBL" id="TNN31237.1"/>
    </source>
</evidence>
<feature type="compositionally biased region" description="Basic and acidic residues" evidence="1">
    <location>
        <begin position="76"/>
        <end position="85"/>
    </location>
</feature>
<protein>
    <submittedName>
        <fullName evidence="2">Uncharacterized protein</fullName>
    </submittedName>
</protein>
<accession>A0A4Z2EQL8</accession>
<comment type="caution">
    <text evidence="2">The sequence shown here is derived from an EMBL/GenBank/DDBJ whole genome shotgun (WGS) entry which is preliminary data.</text>
</comment>
<sequence>MEDIHSHVPFGQTTRPSTAETSSREKTSEAPMCPSSPMLCSLRHGDVRSKVTALKRGPGGADSSPLVEQTFITQEPEARTDDRWTQRSTGEGPRVGCQTLDPGGRRKLINRTLDSAGAYAVMGWS</sequence>
<organism evidence="2 3">
    <name type="scientific">Liparis tanakae</name>
    <name type="common">Tanaka's snailfish</name>
    <dbReference type="NCBI Taxonomy" id="230148"/>
    <lineage>
        <taxon>Eukaryota</taxon>
        <taxon>Metazoa</taxon>
        <taxon>Chordata</taxon>
        <taxon>Craniata</taxon>
        <taxon>Vertebrata</taxon>
        <taxon>Euteleostomi</taxon>
        <taxon>Actinopterygii</taxon>
        <taxon>Neopterygii</taxon>
        <taxon>Teleostei</taxon>
        <taxon>Neoteleostei</taxon>
        <taxon>Acanthomorphata</taxon>
        <taxon>Eupercaria</taxon>
        <taxon>Perciformes</taxon>
        <taxon>Cottioidei</taxon>
        <taxon>Cottales</taxon>
        <taxon>Liparidae</taxon>
        <taxon>Liparis</taxon>
    </lineage>
</organism>
<keyword evidence="3" id="KW-1185">Reference proteome</keyword>
<evidence type="ECO:0000313" key="3">
    <source>
        <dbReference type="Proteomes" id="UP000314294"/>
    </source>
</evidence>
<feature type="compositionally biased region" description="Polar residues" evidence="1">
    <location>
        <begin position="11"/>
        <end position="21"/>
    </location>
</feature>